<evidence type="ECO:0000313" key="2">
    <source>
        <dbReference type="EMBL" id="MEB3965179.1"/>
    </source>
</evidence>
<protein>
    <submittedName>
        <fullName evidence="2">Uncharacterized protein</fullName>
    </submittedName>
</protein>
<gene>
    <name evidence="2" type="ORF">OKJ48_33885</name>
</gene>
<dbReference type="RefSeq" id="WP_324773207.1">
    <property type="nucleotide sequence ID" value="NZ_BAAATS010000028.1"/>
</dbReference>
<name>A0ABU6CL59_9ACTN</name>
<organism evidence="2 3">
    <name type="scientific">Streptomyces kunmingensis</name>
    <dbReference type="NCBI Taxonomy" id="68225"/>
    <lineage>
        <taxon>Bacteria</taxon>
        <taxon>Bacillati</taxon>
        <taxon>Actinomycetota</taxon>
        <taxon>Actinomycetes</taxon>
        <taxon>Kitasatosporales</taxon>
        <taxon>Streptomycetaceae</taxon>
        <taxon>Streptomyces</taxon>
    </lineage>
</organism>
<accession>A0ABU6CL59</accession>
<reference evidence="2 3" key="1">
    <citation type="submission" date="2022-10" db="EMBL/GenBank/DDBJ databases">
        <authorList>
            <person name="Xie J."/>
            <person name="Shen N."/>
        </authorList>
    </citation>
    <scope>NUCLEOTIDE SEQUENCE [LARGE SCALE GENOMIC DNA]</scope>
    <source>
        <strain evidence="2 3">DSM 41681</strain>
    </source>
</reference>
<proteinExistence type="predicted"/>
<comment type="caution">
    <text evidence="2">The sequence shown here is derived from an EMBL/GenBank/DDBJ whole genome shotgun (WGS) entry which is preliminary data.</text>
</comment>
<dbReference type="Proteomes" id="UP001352223">
    <property type="component" value="Unassembled WGS sequence"/>
</dbReference>
<evidence type="ECO:0000313" key="3">
    <source>
        <dbReference type="Proteomes" id="UP001352223"/>
    </source>
</evidence>
<dbReference type="EMBL" id="JAOZYB010000325">
    <property type="protein sequence ID" value="MEB3965179.1"/>
    <property type="molecule type" value="Genomic_DNA"/>
</dbReference>
<keyword evidence="1" id="KW-0732">Signal</keyword>
<sequence>MRIRTATARATGAVVLVLAASVVSSAPALAADPAPATGTVVLSDEAYDRFAHADPGEQELIMTNRSYLEAWLFCLRSAEPSHVEPNAWGHGYVCIPDGAVQ</sequence>
<keyword evidence="3" id="KW-1185">Reference proteome</keyword>
<feature type="chain" id="PRO_5047495501" evidence="1">
    <location>
        <begin position="31"/>
        <end position="101"/>
    </location>
</feature>
<evidence type="ECO:0000256" key="1">
    <source>
        <dbReference type="SAM" id="SignalP"/>
    </source>
</evidence>
<feature type="signal peptide" evidence="1">
    <location>
        <begin position="1"/>
        <end position="30"/>
    </location>
</feature>